<proteinExistence type="predicted"/>
<gene>
    <name evidence="2" type="ORF">METZ01_LOCUS264728</name>
</gene>
<protein>
    <submittedName>
        <fullName evidence="2">Uncharacterized protein</fullName>
    </submittedName>
</protein>
<sequence length="90" mass="10172">MISLGFGLIIFLALSFYAAKRIRAGAPAGLFAYILIGLVLSATWTYYAWYANGCQNDITCEKWEEQSRQYAHAKRYPVLYSAFTDSGWAE</sequence>
<reference evidence="2" key="1">
    <citation type="submission" date="2018-05" db="EMBL/GenBank/DDBJ databases">
        <authorList>
            <person name="Lanie J.A."/>
            <person name="Ng W.-L."/>
            <person name="Kazmierczak K.M."/>
            <person name="Andrzejewski T.M."/>
            <person name="Davidsen T.M."/>
            <person name="Wayne K.J."/>
            <person name="Tettelin H."/>
            <person name="Glass J.I."/>
            <person name="Rusch D."/>
            <person name="Podicherti R."/>
            <person name="Tsui H.-C.T."/>
            <person name="Winkler M.E."/>
        </authorList>
    </citation>
    <scope>NUCLEOTIDE SEQUENCE</scope>
</reference>
<feature type="transmembrane region" description="Helical" evidence="1">
    <location>
        <begin position="28"/>
        <end position="49"/>
    </location>
</feature>
<keyword evidence="1" id="KW-0812">Transmembrane</keyword>
<accession>A0A382JHQ1</accession>
<name>A0A382JHQ1_9ZZZZ</name>
<keyword evidence="1" id="KW-1133">Transmembrane helix</keyword>
<keyword evidence="1" id="KW-0472">Membrane</keyword>
<evidence type="ECO:0000256" key="1">
    <source>
        <dbReference type="SAM" id="Phobius"/>
    </source>
</evidence>
<evidence type="ECO:0000313" key="2">
    <source>
        <dbReference type="EMBL" id="SVC11874.1"/>
    </source>
</evidence>
<organism evidence="2">
    <name type="scientific">marine metagenome</name>
    <dbReference type="NCBI Taxonomy" id="408172"/>
    <lineage>
        <taxon>unclassified sequences</taxon>
        <taxon>metagenomes</taxon>
        <taxon>ecological metagenomes</taxon>
    </lineage>
</organism>
<dbReference type="EMBL" id="UINC01074559">
    <property type="protein sequence ID" value="SVC11874.1"/>
    <property type="molecule type" value="Genomic_DNA"/>
</dbReference>
<dbReference type="AlphaFoldDB" id="A0A382JHQ1"/>